<sequence>MKSERKSKDRDCNRKRNNRDDIKERRKRRRSSLGLSMSSASSASEQGDNKEGQVVLTAKEEWKKQKEMMKALETPEEKKGH</sequence>
<name>A0AA88P0Z2_TACVA</name>
<proteinExistence type="predicted"/>
<gene>
    <name evidence="2" type="ORF">Q7C36_000325</name>
</gene>
<accession>A0AA88P0Z2</accession>
<evidence type="ECO:0000256" key="1">
    <source>
        <dbReference type="SAM" id="MobiDB-lite"/>
    </source>
</evidence>
<feature type="compositionally biased region" description="Basic and acidic residues" evidence="1">
    <location>
        <begin position="1"/>
        <end position="24"/>
    </location>
</feature>
<evidence type="ECO:0000313" key="3">
    <source>
        <dbReference type="Proteomes" id="UP001187315"/>
    </source>
</evidence>
<keyword evidence="3" id="KW-1185">Reference proteome</keyword>
<feature type="region of interest" description="Disordered" evidence="1">
    <location>
        <begin position="1"/>
        <end position="81"/>
    </location>
</feature>
<dbReference type="Proteomes" id="UP001187315">
    <property type="component" value="Unassembled WGS sequence"/>
</dbReference>
<comment type="caution">
    <text evidence="2">The sequence shown here is derived from an EMBL/GenBank/DDBJ whole genome shotgun (WGS) entry which is preliminary data.</text>
</comment>
<dbReference type="EMBL" id="JAVHJS010000001">
    <property type="protein sequence ID" value="KAK2868454.1"/>
    <property type="molecule type" value="Genomic_DNA"/>
</dbReference>
<reference evidence="2" key="1">
    <citation type="submission" date="2023-08" db="EMBL/GenBank/DDBJ databases">
        <title>Pelteobagrus vachellii genome.</title>
        <authorList>
            <person name="Liu H."/>
        </authorList>
    </citation>
    <scope>NUCLEOTIDE SEQUENCE</scope>
    <source>
        <strain evidence="2">PRFRI_2022a</strain>
        <tissue evidence="2">Muscle</tissue>
    </source>
</reference>
<organism evidence="2 3">
    <name type="scientific">Tachysurus vachellii</name>
    <name type="common">Darkbarbel catfish</name>
    <name type="synonym">Pelteobagrus vachellii</name>
    <dbReference type="NCBI Taxonomy" id="175792"/>
    <lineage>
        <taxon>Eukaryota</taxon>
        <taxon>Metazoa</taxon>
        <taxon>Chordata</taxon>
        <taxon>Craniata</taxon>
        <taxon>Vertebrata</taxon>
        <taxon>Euteleostomi</taxon>
        <taxon>Actinopterygii</taxon>
        <taxon>Neopterygii</taxon>
        <taxon>Teleostei</taxon>
        <taxon>Ostariophysi</taxon>
        <taxon>Siluriformes</taxon>
        <taxon>Bagridae</taxon>
        <taxon>Tachysurus</taxon>
    </lineage>
</organism>
<dbReference type="AlphaFoldDB" id="A0AA88P0Z2"/>
<feature type="compositionally biased region" description="Basic and acidic residues" evidence="1">
    <location>
        <begin position="58"/>
        <end position="81"/>
    </location>
</feature>
<evidence type="ECO:0000313" key="2">
    <source>
        <dbReference type="EMBL" id="KAK2868454.1"/>
    </source>
</evidence>
<protein>
    <submittedName>
        <fullName evidence="2">Uncharacterized protein</fullName>
    </submittedName>
</protein>